<evidence type="ECO:0000313" key="2">
    <source>
        <dbReference type="EMBL" id="PPR91892.1"/>
    </source>
</evidence>
<reference evidence="2 3" key="1">
    <citation type="submission" date="2015-01" db="EMBL/GenBank/DDBJ databases">
        <title>Genome of allotetraploid Gossypium barbadense reveals genomic plasticity and fiber elongation in cotton evolution.</title>
        <authorList>
            <person name="Chen X."/>
            <person name="Liu X."/>
            <person name="Zhao B."/>
            <person name="Zheng H."/>
            <person name="Hu Y."/>
            <person name="Lu G."/>
            <person name="Yang C."/>
            <person name="Chen J."/>
            <person name="Shan C."/>
            <person name="Zhang L."/>
            <person name="Zhou Y."/>
            <person name="Wang L."/>
            <person name="Guo W."/>
            <person name="Bai Y."/>
            <person name="Ruan J."/>
            <person name="Shangguan X."/>
            <person name="Mao Y."/>
            <person name="Jiang J."/>
            <person name="Zhu Y."/>
            <person name="Lei J."/>
            <person name="Kang H."/>
            <person name="Chen S."/>
            <person name="He X."/>
            <person name="Wang R."/>
            <person name="Wang Y."/>
            <person name="Chen J."/>
            <person name="Wang L."/>
            <person name="Yu S."/>
            <person name="Wang B."/>
            <person name="Wei J."/>
            <person name="Song S."/>
            <person name="Lu X."/>
            <person name="Gao Z."/>
            <person name="Gu W."/>
            <person name="Deng X."/>
            <person name="Ma D."/>
            <person name="Wang S."/>
            <person name="Liang W."/>
            <person name="Fang L."/>
            <person name="Cai C."/>
            <person name="Zhu X."/>
            <person name="Zhou B."/>
            <person name="Zhang Y."/>
            <person name="Chen Z."/>
            <person name="Xu S."/>
            <person name="Zhu R."/>
            <person name="Wang S."/>
            <person name="Zhang T."/>
            <person name="Zhao G."/>
        </authorList>
    </citation>
    <scope>NUCLEOTIDE SEQUENCE [LARGE SCALE GENOMIC DNA]</scope>
    <source>
        <strain evidence="3">cv. Xinhai21</strain>
        <tissue evidence="2">Leaf</tissue>
    </source>
</reference>
<gene>
    <name evidence="2" type="ORF">GOBAR_AA28788</name>
</gene>
<feature type="compositionally biased region" description="Low complexity" evidence="1">
    <location>
        <begin position="128"/>
        <end position="148"/>
    </location>
</feature>
<name>A0A2P5WLC0_GOSBA</name>
<feature type="compositionally biased region" description="Low complexity" evidence="1">
    <location>
        <begin position="70"/>
        <end position="81"/>
    </location>
</feature>
<feature type="region of interest" description="Disordered" evidence="1">
    <location>
        <begin position="125"/>
        <end position="153"/>
    </location>
</feature>
<feature type="region of interest" description="Disordered" evidence="1">
    <location>
        <begin position="70"/>
        <end position="89"/>
    </location>
</feature>
<proteinExistence type="predicted"/>
<sequence>MDYRRPVLLVVVNPSVCILLHNDLKEGSGFGNRTRLLVIMVSPIGLHTLLDRLVGFMRLGRLCRIFKPAGPSGPSSAPRAPYVSQQSPGRKVITREVVRAESLSPSDTESTPCCLPSDVPAAFPPGISDVSQSDSSRSSSAPTSSVVSLPGPCKNTHAMVTRSKAGIFKPKVLEVGFLDSPVIVH</sequence>
<accession>A0A2P5WLC0</accession>
<dbReference type="AlphaFoldDB" id="A0A2P5WLC0"/>
<protein>
    <submittedName>
        <fullName evidence="2">Uncharacterized protein</fullName>
    </submittedName>
</protein>
<dbReference type="Proteomes" id="UP000239757">
    <property type="component" value="Unassembled WGS sequence"/>
</dbReference>
<organism evidence="2 3">
    <name type="scientific">Gossypium barbadense</name>
    <name type="common">Sea Island cotton</name>
    <name type="synonym">Hibiscus barbadensis</name>
    <dbReference type="NCBI Taxonomy" id="3634"/>
    <lineage>
        <taxon>Eukaryota</taxon>
        <taxon>Viridiplantae</taxon>
        <taxon>Streptophyta</taxon>
        <taxon>Embryophyta</taxon>
        <taxon>Tracheophyta</taxon>
        <taxon>Spermatophyta</taxon>
        <taxon>Magnoliopsida</taxon>
        <taxon>eudicotyledons</taxon>
        <taxon>Gunneridae</taxon>
        <taxon>Pentapetalae</taxon>
        <taxon>rosids</taxon>
        <taxon>malvids</taxon>
        <taxon>Malvales</taxon>
        <taxon>Malvaceae</taxon>
        <taxon>Malvoideae</taxon>
        <taxon>Gossypium</taxon>
    </lineage>
</organism>
<dbReference type="EMBL" id="KZ667190">
    <property type="protein sequence ID" value="PPR91892.1"/>
    <property type="molecule type" value="Genomic_DNA"/>
</dbReference>
<evidence type="ECO:0000313" key="3">
    <source>
        <dbReference type="Proteomes" id="UP000239757"/>
    </source>
</evidence>
<evidence type="ECO:0000256" key="1">
    <source>
        <dbReference type="SAM" id="MobiDB-lite"/>
    </source>
</evidence>